<dbReference type="GO" id="GO:0005737">
    <property type="term" value="C:cytoplasm"/>
    <property type="evidence" value="ECO:0007669"/>
    <property type="project" value="UniProtKB-SubCell"/>
</dbReference>
<accession>A0A0N5CVT7</accession>
<evidence type="ECO:0000256" key="1">
    <source>
        <dbReference type="ARBA" id="ARBA00004496"/>
    </source>
</evidence>
<dbReference type="Pfam" id="PF13890">
    <property type="entry name" value="Rab3-GTPase_cat"/>
    <property type="match status" value="1"/>
</dbReference>
<dbReference type="GO" id="GO:0005096">
    <property type="term" value="F:GTPase activator activity"/>
    <property type="evidence" value="ECO:0007669"/>
    <property type="project" value="UniProtKB-KW"/>
</dbReference>
<dbReference type="EMBL" id="UYYF01004288">
    <property type="protein sequence ID" value="VDN01534.1"/>
    <property type="molecule type" value="Genomic_DNA"/>
</dbReference>
<protein>
    <recommendedName>
        <fullName evidence="3">Rab3 GTPase-activating protein catalytic subunit</fullName>
    </recommendedName>
</protein>
<gene>
    <name evidence="7" type="ORF">TCLT_LOCUS4426</name>
</gene>
<dbReference type="OrthoDB" id="17346at2759"/>
<evidence type="ECO:0000256" key="2">
    <source>
        <dbReference type="ARBA" id="ARBA00008856"/>
    </source>
</evidence>
<dbReference type="AlphaFoldDB" id="A0A0N5CVT7"/>
<dbReference type="InterPro" id="IPR026147">
    <property type="entry name" value="Rab3GAP1_conserved"/>
</dbReference>
<keyword evidence="5" id="KW-0963">Cytoplasm</keyword>
<comment type="similarity">
    <text evidence="2">Belongs to the Rab3-GAP catalytic subunit family.</text>
</comment>
<dbReference type="Proteomes" id="UP000276776">
    <property type="component" value="Unassembled WGS sequence"/>
</dbReference>
<name>A0A0N5CVT7_THECL</name>
<evidence type="ECO:0000256" key="4">
    <source>
        <dbReference type="ARBA" id="ARBA00022468"/>
    </source>
</evidence>
<evidence type="ECO:0000256" key="5">
    <source>
        <dbReference type="ARBA" id="ARBA00022490"/>
    </source>
</evidence>
<reference evidence="9" key="1">
    <citation type="submission" date="2017-02" db="UniProtKB">
        <authorList>
            <consortium name="WormBaseParasite"/>
        </authorList>
    </citation>
    <scope>IDENTIFICATION</scope>
</reference>
<feature type="domain" description="Rab3GAP catalytic subunit conserved" evidence="6">
    <location>
        <begin position="597"/>
        <end position="735"/>
    </location>
</feature>
<proteinExistence type="inferred from homology"/>
<evidence type="ECO:0000313" key="8">
    <source>
        <dbReference type="Proteomes" id="UP000276776"/>
    </source>
</evidence>
<dbReference type="OMA" id="KYAKHRR"/>
<evidence type="ECO:0000259" key="6">
    <source>
        <dbReference type="Pfam" id="PF13890"/>
    </source>
</evidence>
<dbReference type="PANTHER" id="PTHR21422:SF9">
    <property type="entry name" value="RAB3 GTPASE-ACTIVATING PROTEIN CATALYTIC SUBUNIT"/>
    <property type="match status" value="1"/>
</dbReference>
<evidence type="ECO:0000256" key="3">
    <source>
        <dbReference type="ARBA" id="ARBA00015817"/>
    </source>
</evidence>
<organism evidence="9">
    <name type="scientific">Thelazia callipaeda</name>
    <name type="common">Oriental eyeworm</name>
    <name type="synonym">Parasitic nematode</name>
    <dbReference type="NCBI Taxonomy" id="103827"/>
    <lineage>
        <taxon>Eukaryota</taxon>
        <taxon>Metazoa</taxon>
        <taxon>Ecdysozoa</taxon>
        <taxon>Nematoda</taxon>
        <taxon>Chromadorea</taxon>
        <taxon>Rhabditida</taxon>
        <taxon>Spirurina</taxon>
        <taxon>Spiruromorpha</taxon>
        <taxon>Thelazioidea</taxon>
        <taxon>Thelaziidae</taxon>
        <taxon>Thelazia</taxon>
    </lineage>
</organism>
<dbReference type="STRING" id="103827.A0A0N5CVT7"/>
<keyword evidence="8" id="KW-1185">Reference proteome</keyword>
<dbReference type="WBParaSite" id="TCLT_0000443701-mRNA-1">
    <property type="protein sequence ID" value="TCLT_0000443701-mRNA-1"/>
    <property type="gene ID" value="TCLT_0000443701"/>
</dbReference>
<reference evidence="7 8" key="2">
    <citation type="submission" date="2018-11" db="EMBL/GenBank/DDBJ databases">
        <authorList>
            <consortium name="Pathogen Informatics"/>
        </authorList>
    </citation>
    <scope>NUCLEOTIDE SEQUENCE [LARGE SCALE GENOMIC DNA]</scope>
</reference>
<evidence type="ECO:0000313" key="9">
    <source>
        <dbReference type="WBParaSite" id="TCLT_0000443701-mRNA-1"/>
    </source>
</evidence>
<keyword evidence="4" id="KW-0343">GTPase activation</keyword>
<dbReference type="PANTHER" id="PTHR21422">
    <property type="entry name" value="RAB3 GTPASE-ACTIVATING PROTEIN CATALYTIC SUBUNIT"/>
    <property type="match status" value="1"/>
</dbReference>
<dbReference type="InterPro" id="IPR045700">
    <property type="entry name" value="Rab3GAP1"/>
</dbReference>
<comment type="subcellular location">
    <subcellularLocation>
        <location evidence="1">Cytoplasm</location>
    </subcellularLocation>
</comment>
<evidence type="ECO:0000313" key="7">
    <source>
        <dbReference type="EMBL" id="VDN01534.1"/>
    </source>
</evidence>
<sequence>MALSNSEKYDEDVFEIEDFTIVTIKEGLCAELEQLLRKWELVGDIGNNYSFTKTSLAECQWDSKYQEITYGNNHLLVTHYWPKNLKKLEQTEKPDESTENYLDSFLCNAARLVYSSETDFCPGSIICNQFGVLEFIILTPSNWLVDKVSNEDQLRGLLSYGESERQLYFGVCQNNSMRTNFESVHLRQGHPLRCHLSGCIDIFKETLNSSLMDDRNLRSSVQFDYVLQDKFHHGNVDKKISLEEMAPAEDVGIVDTSHLPFGAASDAIEEFGLSAIWLNVERGVVIEEQNVSNLDPRGALSWSSWVLIRKTTTYLMSSCLRKLLEIAQSEEGSGLIMKVSEHTNQDATRALSSLLFPATPQSISIESTKRMPSQVQLKSDVIQQLLDMVFKNTQQISMSKDMPSHNEFFDLTYSEEKRPTSAPGGAVKNESKLSDKCIMEDEDTKDIYQKLHDMLMTCKAAPEGSLTCRISIALAKMLSVQNYAPTNFPQIWSAITRELQNYYDANLPVPGIDESSLPNLSTCKLHQNFQLLQCAIEAKKGWESRNQVRREECNRFESDKLNVSNVGIVKDDEFFDAPEFFDKNDSKNLESPDSWISQGRLRPFGEMKLLNFPDRIMYEPITQSRMPVTEDMLDKYTEYLSSLKDQEERVKAQLEPLFSDMEAFKAANPGCSFEDFVRWHSPRDFVVDGNHLSHRMIGDDNTWQQTWNQAQPKPVCRQKMLFNYSKAANEIINDFESLTLSKLIIYILPVLVKSASMQLIEESKYYFALVGDKLFALCRKVLDCTINGSIENYWSVVKDVTEIEKLVSCCNILYTQLIFAVDKKLTENEKYEIRQFIMSLMRLSELDCESMTSGGKAGAGYRIPVNGGLCGPVGLALKNLFFGKRTFEQILSGDEEVPYRRRQYTIRCSARKPTLGSRTLPQRLYAAISREEYRICLALSSDTVLS</sequence>